<dbReference type="GO" id="GO:0061709">
    <property type="term" value="P:reticulophagy"/>
    <property type="evidence" value="ECO:0007669"/>
    <property type="project" value="TreeGrafter"/>
</dbReference>
<dbReference type="HOGENOM" id="CLU_011264_1_0_1"/>
<keyword evidence="3 6" id="KW-0547">Nucleotide-binding</keyword>
<dbReference type="GO" id="GO:0005829">
    <property type="term" value="C:cytosol"/>
    <property type="evidence" value="ECO:0007669"/>
    <property type="project" value="TreeGrafter"/>
</dbReference>
<dbReference type="InParanoid" id="E3MES3"/>
<keyword evidence="10" id="KW-1185">Reference proteome</keyword>
<dbReference type="SMART" id="SM00220">
    <property type="entry name" value="S_TKc"/>
    <property type="match status" value="1"/>
</dbReference>
<feature type="binding site" evidence="6">
    <location>
        <position position="44"/>
    </location>
    <ligand>
        <name>ATP</name>
        <dbReference type="ChEBI" id="CHEBI:30616"/>
    </ligand>
</feature>
<evidence type="ECO:0000313" key="10">
    <source>
        <dbReference type="Proteomes" id="UP000008281"/>
    </source>
</evidence>
<dbReference type="InterPro" id="IPR017441">
    <property type="entry name" value="Protein_kinase_ATP_BS"/>
</dbReference>
<dbReference type="InterPro" id="IPR011009">
    <property type="entry name" value="Kinase-like_dom_sf"/>
</dbReference>
<evidence type="ECO:0000256" key="1">
    <source>
        <dbReference type="ARBA" id="ARBA00012513"/>
    </source>
</evidence>
<dbReference type="GO" id="GO:0042594">
    <property type="term" value="P:response to starvation"/>
    <property type="evidence" value="ECO:0007669"/>
    <property type="project" value="TreeGrafter"/>
</dbReference>
<evidence type="ECO:0000256" key="5">
    <source>
        <dbReference type="ARBA" id="ARBA00022840"/>
    </source>
</evidence>
<dbReference type="GO" id="GO:0034045">
    <property type="term" value="C:phagophore assembly site membrane"/>
    <property type="evidence" value="ECO:0007669"/>
    <property type="project" value="TreeGrafter"/>
</dbReference>
<dbReference type="PANTHER" id="PTHR24348">
    <property type="entry name" value="SERINE/THREONINE-PROTEIN KINASE UNC-51-RELATED"/>
    <property type="match status" value="1"/>
</dbReference>
<accession>E3MES3</accession>
<dbReference type="OrthoDB" id="346907at2759"/>
<dbReference type="InterPro" id="IPR008271">
    <property type="entry name" value="Ser/Thr_kinase_AS"/>
</dbReference>
<dbReference type="Gene3D" id="1.10.510.10">
    <property type="entry name" value="Transferase(Phosphotransferase) domain 1"/>
    <property type="match status" value="1"/>
</dbReference>
<dbReference type="PROSITE" id="PS00107">
    <property type="entry name" value="PROTEIN_KINASE_ATP"/>
    <property type="match status" value="1"/>
</dbReference>
<reference evidence="9" key="1">
    <citation type="submission" date="2007-07" db="EMBL/GenBank/DDBJ databases">
        <title>PCAP assembly of the Caenorhabditis remanei genome.</title>
        <authorList>
            <consortium name="The Caenorhabditis remanei Sequencing Consortium"/>
            <person name="Wilson R.K."/>
        </authorList>
    </citation>
    <scope>NUCLEOTIDE SEQUENCE [LARGE SCALE GENOMIC DNA]</scope>
    <source>
        <strain evidence="9">PB4641</strain>
    </source>
</reference>
<evidence type="ECO:0000313" key="9">
    <source>
        <dbReference type="EMBL" id="EFP00729.1"/>
    </source>
</evidence>
<gene>
    <name evidence="9" type="ORF">CRE_21114</name>
</gene>
<dbReference type="GO" id="GO:0004674">
    <property type="term" value="F:protein serine/threonine kinase activity"/>
    <property type="evidence" value="ECO:0007669"/>
    <property type="project" value="UniProtKB-EC"/>
</dbReference>
<organism evidence="10">
    <name type="scientific">Caenorhabditis remanei</name>
    <name type="common">Caenorhabditis vulgaris</name>
    <dbReference type="NCBI Taxonomy" id="31234"/>
    <lineage>
        <taxon>Eukaryota</taxon>
        <taxon>Metazoa</taxon>
        <taxon>Ecdysozoa</taxon>
        <taxon>Nematoda</taxon>
        <taxon>Chromadorea</taxon>
        <taxon>Rhabditida</taxon>
        <taxon>Rhabditina</taxon>
        <taxon>Rhabditomorpha</taxon>
        <taxon>Rhabditoidea</taxon>
        <taxon>Rhabditidae</taxon>
        <taxon>Peloderinae</taxon>
        <taxon>Caenorhabditis</taxon>
    </lineage>
</organism>
<feature type="region of interest" description="Disordered" evidence="7">
    <location>
        <begin position="441"/>
        <end position="472"/>
    </location>
</feature>
<evidence type="ECO:0000256" key="7">
    <source>
        <dbReference type="SAM" id="MobiDB-lite"/>
    </source>
</evidence>
<dbReference type="SUPFAM" id="SSF56112">
    <property type="entry name" value="Protein kinase-like (PK-like)"/>
    <property type="match status" value="1"/>
</dbReference>
<dbReference type="GO" id="GO:0034727">
    <property type="term" value="P:piecemeal microautophagy of the nucleus"/>
    <property type="evidence" value="ECO:0007669"/>
    <property type="project" value="TreeGrafter"/>
</dbReference>
<dbReference type="GO" id="GO:0000045">
    <property type="term" value="P:autophagosome assembly"/>
    <property type="evidence" value="ECO:0007669"/>
    <property type="project" value="TreeGrafter"/>
</dbReference>
<dbReference type="GO" id="GO:0000422">
    <property type="term" value="P:autophagy of mitochondrion"/>
    <property type="evidence" value="ECO:0007669"/>
    <property type="project" value="TreeGrafter"/>
</dbReference>
<dbReference type="InterPro" id="IPR045269">
    <property type="entry name" value="Atg1-like"/>
</dbReference>
<keyword evidence="4" id="KW-0418">Kinase</keyword>
<dbReference type="AlphaFoldDB" id="E3MES3"/>
<dbReference type="GO" id="GO:0048675">
    <property type="term" value="P:axon extension"/>
    <property type="evidence" value="ECO:0007669"/>
    <property type="project" value="TreeGrafter"/>
</dbReference>
<dbReference type="InterPro" id="IPR000719">
    <property type="entry name" value="Prot_kinase_dom"/>
</dbReference>
<sequence>MEKFDGFEFDRRDFLGKGQFAMVFKGRHFDKPDVPVAVKVIAKKDLGRVKNQLAKEIKILRDLTKIKHENVVGLLKCSETPKDVYLVMEFCNGGELAQYLDMKSTLDEETIQHFIIQIAQALQTMNKMGIVHRDVKPHNILLCHDPRISNPHFKDITVKLADFGFARFLNEGVMTTTMCGSPLYMAPEVIMEQPYDSKADLFSVGAVFFQCLTGKPPFLAQNPHQLKTFYARSQNMTPNVPEWCSTVLCDLLVGLLKRNAEDRISFENFFNHPFLTSPLMPTPSKRILENAPIQNQKIITPQSELLKKVNSPLPATKSAAVRKIGEPRGGVLKGVNPFLNSQRPVEKVPEKMQESTDFTFLPPRAESIRNNHSSSLTTTITSCKPVPVPSQRMTYQKMEEKLAAARKLLEPPVPISQLKNAPKEAEPARRNTLRDPSAEDIDRLTLPSPTFVSCKNETRQSPMNRSMEPMNGNTHKQTSYFYEGDTSIFPFASSAPTAPQLSPPLKPPAIDEDIGEEHKQILAKLRFVAELVDTLMHVAEQKDNPLASAMASRRKFLTTGTTTTNTSSPYRRAEQLVVYVRALHMLSSALLLAQTNVANHVLHLSQAVQQVLNQLNEKYQQCLVRSQELASLGLPSQDPALAVISAERIMYRHAIDLCEAAALDELFGNPHLCSQRYQTAYMMLHTLAEQATCETDKTVLTRYKGAVENRLRILERQGYVTAVM</sequence>
<dbReference type="Pfam" id="PF12063">
    <property type="entry name" value="ATG1-like_MIT1"/>
    <property type="match status" value="1"/>
</dbReference>
<name>E3MES3_CAERE</name>
<dbReference type="Pfam" id="PF00069">
    <property type="entry name" value="Pkinase"/>
    <property type="match status" value="1"/>
</dbReference>
<dbReference type="OMA" id="EMFFNHP"/>
<dbReference type="GO" id="GO:0005524">
    <property type="term" value="F:ATP binding"/>
    <property type="evidence" value="ECO:0007669"/>
    <property type="project" value="UniProtKB-UniRule"/>
</dbReference>
<dbReference type="InterPro" id="IPR022708">
    <property type="entry name" value="Atg1-like_tMIT"/>
</dbReference>
<keyword evidence="2" id="KW-0808">Transferase</keyword>
<evidence type="ECO:0000259" key="8">
    <source>
        <dbReference type="PROSITE" id="PS50011"/>
    </source>
</evidence>
<keyword evidence="5 6" id="KW-0067">ATP-binding</keyword>
<evidence type="ECO:0000256" key="2">
    <source>
        <dbReference type="ARBA" id="ARBA00022679"/>
    </source>
</evidence>
<evidence type="ECO:0000256" key="4">
    <source>
        <dbReference type="ARBA" id="ARBA00022777"/>
    </source>
</evidence>
<evidence type="ECO:0000256" key="3">
    <source>
        <dbReference type="ARBA" id="ARBA00022741"/>
    </source>
</evidence>
<dbReference type="PROSITE" id="PS50011">
    <property type="entry name" value="PROTEIN_KINASE_DOM"/>
    <property type="match status" value="1"/>
</dbReference>
<dbReference type="GO" id="GO:0010508">
    <property type="term" value="P:positive regulation of autophagy"/>
    <property type="evidence" value="ECO:0007669"/>
    <property type="project" value="TreeGrafter"/>
</dbReference>
<dbReference type="Proteomes" id="UP000008281">
    <property type="component" value="Unassembled WGS sequence"/>
</dbReference>
<feature type="domain" description="Protein kinase" evidence="8">
    <location>
        <begin position="9"/>
        <end position="275"/>
    </location>
</feature>
<dbReference type="PROSITE" id="PS00108">
    <property type="entry name" value="PROTEIN_KINASE_ST"/>
    <property type="match status" value="1"/>
</dbReference>
<dbReference type="STRING" id="31234.E3MES3"/>
<dbReference type="PANTHER" id="PTHR24348:SF22">
    <property type="entry name" value="NON-SPECIFIC SERINE_THREONINE PROTEIN KINASE"/>
    <property type="match status" value="1"/>
</dbReference>
<proteinExistence type="predicted"/>
<evidence type="ECO:0000256" key="6">
    <source>
        <dbReference type="PROSITE-ProRule" id="PRU10141"/>
    </source>
</evidence>
<dbReference type="Gene3D" id="3.30.200.20">
    <property type="entry name" value="Phosphorylase Kinase, domain 1"/>
    <property type="match status" value="1"/>
</dbReference>
<dbReference type="Pfam" id="PF21127">
    <property type="entry name" value="ATG1-like_MIT2"/>
    <property type="match status" value="1"/>
</dbReference>
<dbReference type="eggNOG" id="KOG0595">
    <property type="taxonomic scope" value="Eukaryota"/>
</dbReference>
<dbReference type="EMBL" id="DS268440">
    <property type="protein sequence ID" value="EFP00729.1"/>
    <property type="molecule type" value="Genomic_DNA"/>
</dbReference>
<dbReference type="EC" id="2.7.11.1" evidence="1"/>
<protein>
    <recommendedName>
        <fullName evidence="1">non-specific serine/threonine protein kinase</fullName>
        <ecNumber evidence="1">2.7.11.1</ecNumber>
    </recommendedName>
</protein>
<feature type="compositionally biased region" description="Polar residues" evidence="7">
    <location>
        <begin position="447"/>
        <end position="464"/>
    </location>
</feature>
<dbReference type="FunFam" id="1.10.510.10:FF:000493">
    <property type="entry name" value="serine/threonine-protein kinase unc-51 isoform X2"/>
    <property type="match status" value="1"/>
</dbReference>
<dbReference type="GO" id="GO:0005776">
    <property type="term" value="C:autophagosome"/>
    <property type="evidence" value="ECO:0007669"/>
    <property type="project" value="TreeGrafter"/>
</dbReference>
<dbReference type="InterPro" id="IPR048941">
    <property type="entry name" value="ATG1-like_MIT2"/>
</dbReference>